<protein>
    <submittedName>
        <fullName evidence="2">Uncharacterized protein</fullName>
    </submittedName>
</protein>
<comment type="caution">
    <text evidence="2">The sequence shown here is derived from an EMBL/GenBank/DDBJ whole genome shotgun (WGS) entry which is preliminary data.</text>
</comment>
<sequence length="113" mass="12486">MSDHKYSGSNDNSGLDPSQDATQKHAETTKQAYEAPYHPAEQYPIPGSYMVGFFAGHIIAKHFAFLGCEFEFGKWGLEEKQGYSADMDDALLKAVRNDPGVELVCHNASGERE</sequence>
<evidence type="ECO:0000313" key="2">
    <source>
        <dbReference type="EMBL" id="KAF2420698.1"/>
    </source>
</evidence>
<keyword evidence="3" id="KW-1185">Reference proteome</keyword>
<evidence type="ECO:0000313" key="3">
    <source>
        <dbReference type="Proteomes" id="UP000800235"/>
    </source>
</evidence>
<name>A0A9P4NGV9_9PEZI</name>
<dbReference type="AlphaFoldDB" id="A0A9P4NGV9"/>
<dbReference type="EMBL" id="MU007107">
    <property type="protein sequence ID" value="KAF2420698.1"/>
    <property type="molecule type" value="Genomic_DNA"/>
</dbReference>
<dbReference type="OrthoDB" id="206201at2759"/>
<reference evidence="2" key="1">
    <citation type="journal article" date="2020" name="Stud. Mycol.">
        <title>101 Dothideomycetes genomes: a test case for predicting lifestyles and emergence of pathogens.</title>
        <authorList>
            <person name="Haridas S."/>
            <person name="Albert R."/>
            <person name="Binder M."/>
            <person name="Bloem J."/>
            <person name="Labutti K."/>
            <person name="Salamov A."/>
            <person name="Andreopoulos B."/>
            <person name="Baker S."/>
            <person name="Barry K."/>
            <person name="Bills G."/>
            <person name="Bluhm B."/>
            <person name="Cannon C."/>
            <person name="Castanera R."/>
            <person name="Culley D."/>
            <person name="Daum C."/>
            <person name="Ezra D."/>
            <person name="Gonzalez J."/>
            <person name="Henrissat B."/>
            <person name="Kuo A."/>
            <person name="Liang C."/>
            <person name="Lipzen A."/>
            <person name="Lutzoni F."/>
            <person name="Magnuson J."/>
            <person name="Mondo S."/>
            <person name="Nolan M."/>
            <person name="Ohm R."/>
            <person name="Pangilinan J."/>
            <person name="Park H.-J."/>
            <person name="Ramirez L."/>
            <person name="Alfaro M."/>
            <person name="Sun H."/>
            <person name="Tritt A."/>
            <person name="Yoshinaga Y."/>
            <person name="Zwiers L.-H."/>
            <person name="Turgeon B."/>
            <person name="Goodwin S."/>
            <person name="Spatafora J."/>
            <person name="Crous P."/>
            <person name="Grigoriev I."/>
        </authorList>
    </citation>
    <scope>NUCLEOTIDE SEQUENCE</scope>
    <source>
        <strain evidence="2">CBS 130266</strain>
    </source>
</reference>
<gene>
    <name evidence="2" type="ORF">EJ08DRAFT_653738</name>
</gene>
<feature type="compositionally biased region" description="Polar residues" evidence="1">
    <location>
        <begin position="7"/>
        <end position="21"/>
    </location>
</feature>
<dbReference type="Proteomes" id="UP000800235">
    <property type="component" value="Unassembled WGS sequence"/>
</dbReference>
<proteinExistence type="predicted"/>
<feature type="region of interest" description="Disordered" evidence="1">
    <location>
        <begin position="1"/>
        <end position="37"/>
    </location>
</feature>
<accession>A0A9P4NGV9</accession>
<organism evidence="2 3">
    <name type="scientific">Tothia fuscella</name>
    <dbReference type="NCBI Taxonomy" id="1048955"/>
    <lineage>
        <taxon>Eukaryota</taxon>
        <taxon>Fungi</taxon>
        <taxon>Dikarya</taxon>
        <taxon>Ascomycota</taxon>
        <taxon>Pezizomycotina</taxon>
        <taxon>Dothideomycetes</taxon>
        <taxon>Pleosporomycetidae</taxon>
        <taxon>Venturiales</taxon>
        <taxon>Cylindrosympodiaceae</taxon>
        <taxon>Tothia</taxon>
    </lineage>
</organism>
<evidence type="ECO:0000256" key="1">
    <source>
        <dbReference type="SAM" id="MobiDB-lite"/>
    </source>
</evidence>